<dbReference type="SUPFAM" id="SSF52172">
    <property type="entry name" value="CheY-like"/>
    <property type="match status" value="1"/>
</dbReference>
<gene>
    <name evidence="10" type="ORF">C1E24_08460</name>
</gene>
<keyword evidence="4 7" id="KW-0238">DNA-binding</keyword>
<feature type="modified residue" description="4-aspartylphosphate" evidence="6">
    <location>
        <position position="52"/>
    </location>
</feature>
<evidence type="ECO:0000259" key="8">
    <source>
        <dbReference type="PROSITE" id="PS50110"/>
    </source>
</evidence>
<dbReference type="GO" id="GO:0000156">
    <property type="term" value="F:phosphorelay response regulator activity"/>
    <property type="evidence" value="ECO:0007669"/>
    <property type="project" value="TreeGrafter"/>
</dbReference>
<keyword evidence="5" id="KW-0804">Transcription</keyword>
<dbReference type="Pfam" id="PF00486">
    <property type="entry name" value="Trans_reg_C"/>
    <property type="match status" value="1"/>
</dbReference>
<dbReference type="AlphaFoldDB" id="A0A5R9Q4S9"/>
<dbReference type="Gene3D" id="1.10.10.10">
    <property type="entry name" value="Winged helix-like DNA-binding domain superfamily/Winged helix DNA-binding domain"/>
    <property type="match status" value="1"/>
</dbReference>
<dbReference type="PROSITE" id="PS51755">
    <property type="entry name" value="OMPR_PHOB"/>
    <property type="match status" value="1"/>
</dbReference>
<dbReference type="OrthoDB" id="9802426at2"/>
<dbReference type="RefSeq" id="WP_138480500.1">
    <property type="nucleotide sequence ID" value="NZ_PPSW01000012.1"/>
</dbReference>
<dbReference type="InterPro" id="IPR001789">
    <property type="entry name" value="Sig_transdc_resp-reg_receiver"/>
</dbReference>
<keyword evidence="3" id="KW-0805">Transcription regulation</keyword>
<protein>
    <recommendedName>
        <fullName evidence="12">DNA-binding response regulator</fullName>
    </recommendedName>
</protein>
<evidence type="ECO:0000256" key="4">
    <source>
        <dbReference type="ARBA" id="ARBA00023125"/>
    </source>
</evidence>
<dbReference type="Proteomes" id="UP000309186">
    <property type="component" value="Unassembled WGS sequence"/>
</dbReference>
<accession>A0A5R9Q4S9</accession>
<dbReference type="PROSITE" id="PS50110">
    <property type="entry name" value="RESPONSE_REGULATORY"/>
    <property type="match status" value="1"/>
</dbReference>
<feature type="DNA-binding region" description="OmpR/PhoB-type" evidence="7">
    <location>
        <begin position="127"/>
        <end position="227"/>
    </location>
</feature>
<name>A0A5R9Q4S9_9GAMM</name>
<feature type="domain" description="Response regulatory" evidence="8">
    <location>
        <begin position="3"/>
        <end position="117"/>
    </location>
</feature>
<dbReference type="GO" id="GO:0005829">
    <property type="term" value="C:cytosol"/>
    <property type="evidence" value="ECO:0007669"/>
    <property type="project" value="TreeGrafter"/>
</dbReference>
<evidence type="ECO:0000259" key="9">
    <source>
        <dbReference type="PROSITE" id="PS51755"/>
    </source>
</evidence>
<comment type="caution">
    <text evidence="10">The sequence shown here is derived from an EMBL/GenBank/DDBJ whole genome shotgun (WGS) entry which is preliminary data.</text>
</comment>
<evidence type="ECO:0000256" key="7">
    <source>
        <dbReference type="PROSITE-ProRule" id="PRU01091"/>
    </source>
</evidence>
<evidence type="ECO:0000256" key="5">
    <source>
        <dbReference type="ARBA" id="ARBA00023163"/>
    </source>
</evidence>
<evidence type="ECO:0000313" key="10">
    <source>
        <dbReference type="EMBL" id="TLX47377.1"/>
    </source>
</evidence>
<dbReference type="GO" id="GO:0006355">
    <property type="term" value="P:regulation of DNA-templated transcription"/>
    <property type="evidence" value="ECO:0007669"/>
    <property type="project" value="InterPro"/>
</dbReference>
<dbReference type="InterPro" id="IPR039420">
    <property type="entry name" value="WalR-like"/>
</dbReference>
<evidence type="ECO:0000256" key="2">
    <source>
        <dbReference type="ARBA" id="ARBA00023012"/>
    </source>
</evidence>
<dbReference type="GO" id="GO:0032993">
    <property type="term" value="C:protein-DNA complex"/>
    <property type="evidence" value="ECO:0007669"/>
    <property type="project" value="TreeGrafter"/>
</dbReference>
<dbReference type="InterPro" id="IPR001867">
    <property type="entry name" value="OmpR/PhoB-type_DNA-bd"/>
</dbReference>
<keyword evidence="2" id="KW-0902">Two-component regulatory system</keyword>
<dbReference type="EMBL" id="PPSW01000012">
    <property type="protein sequence ID" value="TLX47377.1"/>
    <property type="molecule type" value="Genomic_DNA"/>
</dbReference>
<dbReference type="InterPro" id="IPR016032">
    <property type="entry name" value="Sig_transdc_resp-reg_C-effctor"/>
</dbReference>
<keyword evidence="1 6" id="KW-0597">Phosphoprotein</keyword>
<dbReference type="SMART" id="SM00448">
    <property type="entry name" value="REC"/>
    <property type="match status" value="1"/>
</dbReference>
<evidence type="ECO:0008006" key="12">
    <source>
        <dbReference type="Google" id="ProtNLM"/>
    </source>
</evidence>
<dbReference type="SMART" id="SM00862">
    <property type="entry name" value="Trans_reg_C"/>
    <property type="match status" value="1"/>
</dbReference>
<dbReference type="CDD" id="cd17574">
    <property type="entry name" value="REC_OmpR"/>
    <property type="match status" value="1"/>
</dbReference>
<dbReference type="GO" id="GO:0000976">
    <property type="term" value="F:transcription cis-regulatory region binding"/>
    <property type="evidence" value="ECO:0007669"/>
    <property type="project" value="TreeGrafter"/>
</dbReference>
<sequence length="228" mass="24952">MNSILLIEDDVQLSEMTCAYLELCGLKVTAAPSANDCWSLLESKTFDLIILDLGLPDEDGLVLLRKIRAQNCDTPIIVSSGRASDEDKIAGLEFGANDYLAKPYKVKELMLRIKILLKSTQLSDSSVNLVKLGVTSLNLVSHELVNSDGHEISLTAHEYAVLKFLVKSAPRTHSRAAIIDATHLEEGPESPRAVDTIICRLRKKVEIDPKKPTVIKTVNGVGYKVITG</sequence>
<dbReference type="InterPro" id="IPR036388">
    <property type="entry name" value="WH-like_DNA-bd_sf"/>
</dbReference>
<dbReference type="Gene3D" id="3.40.50.2300">
    <property type="match status" value="1"/>
</dbReference>
<dbReference type="InterPro" id="IPR011006">
    <property type="entry name" value="CheY-like_superfamily"/>
</dbReference>
<reference evidence="10 11" key="1">
    <citation type="submission" date="2018-01" db="EMBL/GenBank/DDBJ databases">
        <title>Co-occurrence of chitin degradation, pigmentation and bioactivity in marine Pseudoalteromonas.</title>
        <authorList>
            <person name="Paulsen S."/>
            <person name="Gram L."/>
            <person name="Machado H."/>
        </authorList>
    </citation>
    <scope>NUCLEOTIDE SEQUENCE [LARGE SCALE GENOMIC DNA]</scope>
    <source>
        <strain evidence="10 11">S3663</strain>
    </source>
</reference>
<dbReference type="PANTHER" id="PTHR48111:SF1">
    <property type="entry name" value="TWO-COMPONENT RESPONSE REGULATOR ORR33"/>
    <property type="match status" value="1"/>
</dbReference>
<evidence type="ECO:0000256" key="1">
    <source>
        <dbReference type="ARBA" id="ARBA00022553"/>
    </source>
</evidence>
<dbReference type="CDD" id="cd00383">
    <property type="entry name" value="trans_reg_C"/>
    <property type="match status" value="1"/>
</dbReference>
<proteinExistence type="predicted"/>
<evidence type="ECO:0000256" key="3">
    <source>
        <dbReference type="ARBA" id="ARBA00023015"/>
    </source>
</evidence>
<evidence type="ECO:0000256" key="6">
    <source>
        <dbReference type="PROSITE-ProRule" id="PRU00169"/>
    </source>
</evidence>
<dbReference type="SUPFAM" id="SSF46894">
    <property type="entry name" value="C-terminal effector domain of the bipartite response regulators"/>
    <property type="match status" value="1"/>
</dbReference>
<dbReference type="Pfam" id="PF00072">
    <property type="entry name" value="Response_reg"/>
    <property type="match status" value="1"/>
</dbReference>
<organism evidence="10 11">
    <name type="scientific">Pseudoalteromonas phenolica</name>
    <dbReference type="NCBI Taxonomy" id="161398"/>
    <lineage>
        <taxon>Bacteria</taxon>
        <taxon>Pseudomonadati</taxon>
        <taxon>Pseudomonadota</taxon>
        <taxon>Gammaproteobacteria</taxon>
        <taxon>Alteromonadales</taxon>
        <taxon>Pseudoalteromonadaceae</taxon>
        <taxon>Pseudoalteromonas</taxon>
    </lineage>
</organism>
<dbReference type="PANTHER" id="PTHR48111">
    <property type="entry name" value="REGULATOR OF RPOS"/>
    <property type="match status" value="1"/>
</dbReference>
<evidence type="ECO:0000313" key="11">
    <source>
        <dbReference type="Proteomes" id="UP000309186"/>
    </source>
</evidence>
<feature type="domain" description="OmpR/PhoB-type" evidence="9">
    <location>
        <begin position="127"/>
        <end position="227"/>
    </location>
</feature>